<reference evidence="2 3" key="1">
    <citation type="submission" date="2019-03" db="EMBL/GenBank/DDBJ databases">
        <title>First draft genome of Liparis tanakae, snailfish: a comprehensive survey of snailfish specific genes.</title>
        <authorList>
            <person name="Kim W."/>
            <person name="Song I."/>
            <person name="Jeong J.-H."/>
            <person name="Kim D."/>
            <person name="Kim S."/>
            <person name="Ryu S."/>
            <person name="Song J.Y."/>
            <person name="Lee S.K."/>
        </authorList>
    </citation>
    <scope>NUCLEOTIDE SEQUENCE [LARGE SCALE GENOMIC DNA]</scope>
    <source>
        <tissue evidence="2">Muscle</tissue>
    </source>
</reference>
<dbReference type="Proteomes" id="UP000314294">
    <property type="component" value="Unassembled WGS sequence"/>
</dbReference>
<gene>
    <name evidence="2" type="ORF">EYF80_044642</name>
</gene>
<dbReference type="EMBL" id="SRLO01000864">
    <property type="protein sequence ID" value="TNN45146.1"/>
    <property type="molecule type" value="Genomic_DNA"/>
</dbReference>
<accession>A0A4Z2FVB4</accession>
<feature type="region of interest" description="Disordered" evidence="1">
    <location>
        <begin position="81"/>
        <end position="110"/>
    </location>
</feature>
<protein>
    <submittedName>
        <fullName evidence="2">Uncharacterized protein</fullName>
    </submittedName>
</protein>
<evidence type="ECO:0000313" key="3">
    <source>
        <dbReference type="Proteomes" id="UP000314294"/>
    </source>
</evidence>
<comment type="caution">
    <text evidence="2">The sequence shown here is derived from an EMBL/GenBank/DDBJ whole genome shotgun (WGS) entry which is preliminary data.</text>
</comment>
<dbReference type="AlphaFoldDB" id="A0A4Z2FVB4"/>
<proteinExistence type="predicted"/>
<organism evidence="2 3">
    <name type="scientific">Liparis tanakae</name>
    <name type="common">Tanaka's snailfish</name>
    <dbReference type="NCBI Taxonomy" id="230148"/>
    <lineage>
        <taxon>Eukaryota</taxon>
        <taxon>Metazoa</taxon>
        <taxon>Chordata</taxon>
        <taxon>Craniata</taxon>
        <taxon>Vertebrata</taxon>
        <taxon>Euteleostomi</taxon>
        <taxon>Actinopterygii</taxon>
        <taxon>Neopterygii</taxon>
        <taxon>Teleostei</taxon>
        <taxon>Neoteleostei</taxon>
        <taxon>Acanthomorphata</taxon>
        <taxon>Eupercaria</taxon>
        <taxon>Perciformes</taxon>
        <taxon>Cottioidei</taxon>
        <taxon>Cottales</taxon>
        <taxon>Liparidae</taxon>
        <taxon>Liparis</taxon>
    </lineage>
</organism>
<keyword evidence="3" id="KW-1185">Reference proteome</keyword>
<name>A0A4Z2FVB4_9TELE</name>
<evidence type="ECO:0000256" key="1">
    <source>
        <dbReference type="SAM" id="MobiDB-lite"/>
    </source>
</evidence>
<evidence type="ECO:0000313" key="2">
    <source>
        <dbReference type="EMBL" id="TNN45146.1"/>
    </source>
</evidence>
<sequence>MSPGPNAVLEAKPTQLGFKAPPAGSWLVSEVFLSSCRKYEVRLNTACEEIQLMTGMWTNTLWAAIEIFTLWPSSCRPSAPDQLWGRTPSGHGASPGYREKAAHMSSCPGP</sequence>